<dbReference type="PROSITE" id="PS50041">
    <property type="entry name" value="C_TYPE_LECTIN_2"/>
    <property type="match status" value="1"/>
</dbReference>
<evidence type="ECO:0000256" key="4">
    <source>
        <dbReference type="SAM" id="MobiDB-lite"/>
    </source>
</evidence>
<dbReference type="KEGG" id="aplc:110983941"/>
<dbReference type="InterPro" id="IPR001304">
    <property type="entry name" value="C-type_lectin-like"/>
</dbReference>
<dbReference type="GeneID" id="110983941"/>
<evidence type="ECO:0000313" key="7">
    <source>
        <dbReference type="Proteomes" id="UP000694845"/>
    </source>
</evidence>
<evidence type="ECO:0000256" key="5">
    <source>
        <dbReference type="SAM" id="SignalP"/>
    </source>
</evidence>
<accession>A0A8B7Z165</accession>
<feature type="signal peptide" evidence="5">
    <location>
        <begin position="1"/>
        <end position="45"/>
    </location>
</feature>
<dbReference type="Proteomes" id="UP000694845">
    <property type="component" value="Unplaced"/>
</dbReference>
<keyword evidence="5" id="KW-0732">Signal</keyword>
<dbReference type="InterPro" id="IPR016187">
    <property type="entry name" value="CTDL_fold"/>
</dbReference>
<organism evidence="7 8">
    <name type="scientific">Acanthaster planci</name>
    <name type="common">Crown-of-thorns starfish</name>
    <dbReference type="NCBI Taxonomy" id="133434"/>
    <lineage>
        <taxon>Eukaryota</taxon>
        <taxon>Metazoa</taxon>
        <taxon>Echinodermata</taxon>
        <taxon>Eleutherozoa</taxon>
        <taxon>Asterozoa</taxon>
        <taxon>Asteroidea</taxon>
        <taxon>Valvatacea</taxon>
        <taxon>Valvatida</taxon>
        <taxon>Acanthasteridae</taxon>
        <taxon>Acanthaster</taxon>
    </lineage>
</organism>
<keyword evidence="7" id="KW-1185">Reference proteome</keyword>
<protein>
    <submittedName>
        <fullName evidence="8">Ovocleidin-17-like</fullName>
    </submittedName>
</protein>
<feature type="domain" description="C-type lectin" evidence="6">
    <location>
        <begin position="58"/>
        <end position="182"/>
    </location>
</feature>
<dbReference type="InterPro" id="IPR016186">
    <property type="entry name" value="C-type_lectin-like/link_sf"/>
</dbReference>
<dbReference type="RefSeq" id="XP_022099339.1">
    <property type="nucleotide sequence ID" value="XM_022243647.1"/>
</dbReference>
<sequence>MPVCIRGADRLRHGPVPRFTKQTQAFKMNALSTCLLVLLAASLSAAQLRNCPPLWSGSGEKCYQFFKEALPWQDASDYCARFSSCATGASSTLVTIPSAEVDRRLERFLGPKGNPNPPNIWMALGDPLGSGALAWPGGITPQTAGYSNFDQAGRNGNCVLKDTRTNQWAFAPCTQANSFVCEIDRNPPQPPSTPGAGFPGGPV</sequence>
<keyword evidence="1" id="KW-0430">Lectin</keyword>
<evidence type="ECO:0000313" key="8">
    <source>
        <dbReference type="RefSeq" id="XP_022099339.1"/>
    </source>
</evidence>
<dbReference type="AlphaFoldDB" id="A0A8B7Z165"/>
<dbReference type="InterPro" id="IPR052309">
    <property type="entry name" value="C-type_Lectin_Domain_Fam1"/>
</dbReference>
<dbReference type="OMA" id="CTQANSF"/>
<dbReference type="CDD" id="cd00037">
    <property type="entry name" value="CLECT"/>
    <property type="match status" value="1"/>
</dbReference>
<dbReference type="OrthoDB" id="418245at2759"/>
<evidence type="ECO:0000256" key="2">
    <source>
        <dbReference type="ARBA" id="ARBA00023157"/>
    </source>
</evidence>
<dbReference type="GO" id="GO:0030246">
    <property type="term" value="F:carbohydrate binding"/>
    <property type="evidence" value="ECO:0007669"/>
    <property type="project" value="UniProtKB-KW"/>
</dbReference>
<evidence type="ECO:0000259" key="6">
    <source>
        <dbReference type="PROSITE" id="PS50041"/>
    </source>
</evidence>
<proteinExistence type="predicted"/>
<reference evidence="8" key="1">
    <citation type="submission" date="2025-08" db="UniProtKB">
        <authorList>
            <consortium name="RefSeq"/>
        </authorList>
    </citation>
    <scope>IDENTIFICATION</scope>
</reference>
<dbReference type="PANTHER" id="PTHR46490">
    <property type="entry name" value="C-TYPE LECTIN DOMAIN FAMILY 12 MEMBER A-RELATED"/>
    <property type="match status" value="1"/>
</dbReference>
<dbReference type="SMART" id="SM00034">
    <property type="entry name" value="CLECT"/>
    <property type="match status" value="1"/>
</dbReference>
<name>A0A8B7Z165_ACAPL</name>
<gene>
    <name evidence="8" type="primary">LOC110983941</name>
</gene>
<dbReference type="Gene3D" id="3.10.100.10">
    <property type="entry name" value="Mannose-Binding Protein A, subunit A"/>
    <property type="match status" value="1"/>
</dbReference>
<feature type="chain" id="PRO_5034943375" evidence="5">
    <location>
        <begin position="46"/>
        <end position="203"/>
    </location>
</feature>
<dbReference type="PANTHER" id="PTHR46490:SF6">
    <property type="entry name" value="ASIALOGLYCOPROTEIN RECEPTOR 1-LIKE-RELATED"/>
    <property type="match status" value="1"/>
</dbReference>
<keyword evidence="2" id="KW-1015">Disulfide bond</keyword>
<dbReference type="SUPFAM" id="SSF56436">
    <property type="entry name" value="C-type lectin-like"/>
    <property type="match status" value="1"/>
</dbReference>
<dbReference type="Pfam" id="PF00059">
    <property type="entry name" value="Lectin_C"/>
    <property type="match status" value="1"/>
</dbReference>
<keyword evidence="3" id="KW-0325">Glycoprotein</keyword>
<evidence type="ECO:0000256" key="3">
    <source>
        <dbReference type="ARBA" id="ARBA00023180"/>
    </source>
</evidence>
<feature type="region of interest" description="Disordered" evidence="4">
    <location>
        <begin position="184"/>
        <end position="203"/>
    </location>
</feature>
<evidence type="ECO:0000256" key="1">
    <source>
        <dbReference type="ARBA" id="ARBA00022734"/>
    </source>
</evidence>